<feature type="signal peptide" evidence="1">
    <location>
        <begin position="1"/>
        <end position="17"/>
    </location>
</feature>
<comment type="caution">
    <text evidence="2">The sequence shown here is derived from an EMBL/GenBank/DDBJ whole genome shotgun (WGS) entry which is preliminary data.</text>
</comment>
<dbReference type="PANTHER" id="PTHR34387:SF1">
    <property type="entry name" value="PERIPLASMIC IMMUNOGENIC PROTEIN"/>
    <property type="match status" value="1"/>
</dbReference>
<dbReference type="Pfam" id="PF04402">
    <property type="entry name" value="SIMPL"/>
    <property type="match status" value="1"/>
</dbReference>
<dbReference type="PANTHER" id="PTHR34387">
    <property type="entry name" value="SLR1258 PROTEIN"/>
    <property type="match status" value="1"/>
</dbReference>
<evidence type="ECO:0000256" key="1">
    <source>
        <dbReference type="SAM" id="SignalP"/>
    </source>
</evidence>
<dbReference type="Gene3D" id="3.30.70.2970">
    <property type="entry name" value="Protein of unknown function (DUF541), domain 2"/>
    <property type="match status" value="1"/>
</dbReference>
<gene>
    <name evidence="2" type="ORF">SAMN02910354_01467</name>
</gene>
<dbReference type="InterPro" id="IPR052022">
    <property type="entry name" value="26kDa_periplasmic_antigen"/>
</dbReference>
<dbReference type="Proteomes" id="UP000199588">
    <property type="component" value="Unassembled WGS sequence"/>
</dbReference>
<keyword evidence="1" id="KW-0732">Signal</keyword>
<name>A0A1G5D5S7_9PAST</name>
<sequence>MKLKSLFCLCLALPLMAAANNEAPQNPQNIVSFSAETEKEVPRDLMQVSLYLHEEGNNLKNLNKVIAEKLNKGLTLIKQQPAIEIQSNNRQTQVRYNNKNQKDGWIATAELVLQSKDFSQLSQLIEDLSPLFAIGNIEAALTKEAVAAMEDEMTDSVLAKFQAKATLIQHSLQAKGYRLLDINIDSLSEHYASPMVNHVTMKMAVAEQAAPVQLESGKTRLKAIARGRIELIKE</sequence>
<organism evidence="2 3">
    <name type="scientific">Basfia succiniciproducens</name>
    <dbReference type="NCBI Taxonomy" id="653940"/>
    <lineage>
        <taxon>Bacteria</taxon>
        <taxon>Pseudomonadati</taxon>
        <taxon>Pseudomonadota</taxon>
        <taxon>Gammaproteobacteria</taxon>
        <taxon>Pasteurellales</taxon>
        <taxon>Pasteurellaceae</taxon>
        <taxon>Basfia</taxon>
    </lineage>
</organism>
<dbReference type="RefSeq" id="WP_090655662.1">
    <property type="nucleotide sequence ID" value="NZ_CP015031.1"/>
</dbReference>
<dbReference type="Gene3D" id="3.30.110.170">
    <property type="entry name" value="Protein of unknown function (DUF541), domain 1"/>
    <property type="match status" value="1"/>
</dbReference>
<evidence type="ECO:0000313" key="2">
    <source>
        <dbReference type="EMBL" id="SCY09976.1"/>
    </source>
</evidence>
<dbReference type="InterPro" id="IPR007497">
    <property type="entry name" value="SIMPL/DUF541"/>
</dbReference>
<protein>
    <submittedName>
        <fullName evidence="2">Predicted secreted protein</fullName>
    </submittedName>
</protein>
<keyword evidence="3" id="KW-1185">Reference proteome</keyword>
<feature type="chain" id="PRO_5047236515" evidence="1">
    <location>
        <begin position="18"/>
        <end position="234"/>
    </location>
</feature>
<accession>A0A1G5D5S7</accession>
<proteinExistence type="predicted"/>
<reference evidence="2 3" key="1">
    <citation type="submission" date="2016-10" db="EMBL/GenBank/DDBJ databases">
        <authorList>
            <person name="Varghese N."/>
            <person name="Submissions S."/>
        </authorList>
    </citation>
    <scope>NUCLEOTIDE SEQUENCE [LARGE SCALE GENOMIC DNA]</scope>
    <source>
        <strain evidence="2 3">DSM 22022</strain>
    </source>
</reference>
<dbReference type="EMBL" id="FMUQ01000011">
    <property type="protein sequence ID" value="SCY09976.1"/>
    <property type="molecule type" value="Genomic_DNA"/>
</dbReference>
<evidence type="ECO:0000313" key="3">
    <source>
        <dbReference type="Proteomes" id="UP000199588"/>
    </source>
</evidence>